<keyword evidence="3 5" id="KW-0689">Ribosomal protein</keyword>
<feature type="domain" description="Large ribosomal subunit protein bL25 L25" evidence="7">
    <location>
        <begin position="7"/>
        <end position="90"/>
    </location>
</feature>
<gene>
    <name evidence="5" type="primary">rplY</name>
    <name evidence="5" type="synonym">ctc</name>
    <name evidence="9" type="ORF">A2721_00760</name>
</gene>
<evidence type="ECO:0000256" key="3">
    <source>
        <dbReference type="ARBA" id="ARBA00022980"/>
    </source>
</evidence>
<evidence type="ECO:0000259" key="7">
    <source>
        <dbReference type="Pfam" id="PF01386"/>
    </source>
</evidence>
<dbReference type="InterPro" id="IPR029751">
    <property type="entry name" value="Ribosomal_L25_dom"/>
</dbReference>
<keyword evidence="2 5" id="KW-0694">RNA-binding</keyword>
<dbReference type="GO" id="GO:0022625">
    <property type="term" value="C:cytosolic large ribosomal subunit"/>
    <property type="evidence" value="ECO:0007669"/>
    <property type="project" value="TreeGrafter"/>
</dbReference>
<dbReference type="GO" id="GO:0008097">
    <property type="term" value="F:5S rRNA binding"/>
    <property type="evidence" value="ECO:0007669"/>
    <property type="project" value="InterPro"/>
</dbReference>
<dbReference type="CDD" id="cd00495">
    <property type="entry name" value="Ribosomal_L25_TL5_CTC"/>
    <property type="match status" value="1"/>
</dbReference>
<dbReference type="SUPFAM" id="SSF50715">
    <property type="entry name" value="Ribosomal protein L25-like"/>
    <property type="match status" value="1"/>
</dbReference>
<comment type="function">
    <text evidence="5">This is one of the proteins that binds to the 5S RNA in the ribosome where it forms part of the central protuberance.</text>
</comment>
<dbReference type="Gene3D" id="2.170.120.20">
    <property type="entry name" value="Ribosomal protein L25, beta domain"/>
    <property type="match status" value="1"/>
</dbReference>
<feature type="domain" description="Large ribosomal subunit protein bL25 beta" evidence="8">
    <location>
        <begin position="99"/>
        <end position="181"/>
    </location>
</feature>
<keyword evidence="4 5" id="KW-0687">Ribonucleoprotein</keyword>
<dbReference type="STRING" id="1798381.A2721_00760"/>
<evidence type="ECO:0000256" key="6">
    <source>
        <dbReference type="SAM" id="MobiDB-lite"/>
    </source>
</evidence>
<dbReference type="NCBIfam" id="TIGR00731">
    <property type="entry name" value="bL25_bact_ctc"/>
    <property type="match status" value="1"/>
</dbReference>
<dbReference type="InterPro" id="IPR037121">
    <property type="entry name" value="Ribosomal_bL25_C"/>
</dbReference>
<dbReference type="HAMAP" id="MF_01334">
    <property type="entry name" value="Ribosomal_bL25_CTC"/>
    <property type="match status" value="1"/>
</dbReference>
<dbReference type="GO" id="GO:0006412">
    <property type="term" value="P:translation"/>
    <property type="evidence" value="ECO:0007669"/>
    <property type="project" value="UniProtKB-UniRule"/>
</dbReference>
<comment type="similarity">
    <text evidence="5">Belongs to the bacterial ribosomal protein bL25 family. CTC subfamily.</text>
</comment>
<evidence type="ECO:0000256" key="5">
    <source>
        <dbReference type="HAMAP-Rule" id="MF_01334"/>
    </source>
</evidence>
<organism evidence="9 10">
    <name type="scientific">Candidatus Gottesmanbacteria bacterium RIFCSPHIGHO2_01_FULL_47_48</name>
    <dbReference type="NCBI Taxonomy" id="1798381"/>
    <lineage>
        <taxon>Bacteria</taxon>
        <taxon>Candidatus Gottesmaniibacteriota</taxon>
    </lineage>
</organism>
<sequence length="214" mass="22974">MKAIKLIAQERLVRGKKVRELRRAGKLPVGLYGRKIESVSLAVPGREFSQVYATAGETGLVELKYGDKTEHVLIKEVQIDPISRQIVHAELQAVSLTEKIKASVAVEPVGESPAVRDKIGVLLQTLNEVEVEALPQDLPEKIGVRVEALVAVDDQVQVKDLKVPAGVEVLTDGEEIVVKIGEAVAEETAKEIAAEEAKAAEHQAEGVGATPTQA</sequence>
<dbReference type="Pfam" id="PF14693">
    <property type="entry name" value="Ribosomal_TL5_C"/>
    <property type="match status" value="1"/>
</dbReference>
<proteinExistence type="inferred from homology"/>
<feature type="region of interest" description="Disordered" evidence="6">
    <location>
        <begin position="195"/>
        <end position="214"/>
    </location>
</feature>
<protein>
    <recommendedName>
        <fullName evidence="5">Large ribosomal subunit protein bL25</fullName>
    </recommendedName>
    <alternativeName>
        <fullName evidence="5">General stress protein CTC</fullName>
    </alternativeName>
</protein>
<evidence type="ECO:0000259" key="8">
    <source>
        <dbReference type="Pfam" id="PF14693"/>
    </source>
</evidence>
<dbReference type="InterPro" id="IPR020057">
    <property type="entry name" value="Ribosomal_bL25_b-dom"/>
</dbReference>
<comment type="caution">
    <text evidence="9">The sequence shown here is derived from an EMBL/GenBank/DDBJ whole genome shotgun (WGS) entry which is preliminary data.</text>
</comment>
<dbReference type="InterPro" id="IPR011035">
    <property type="entry name" value="Ribosomal_bL25/Gln-tRNA_synth"/>
</dbReference>
<dbReference type="InterPro" id="IPR020930">
    <property type="entry name" value="Ribosomal_uL5_bac-type"/>
</dbReference>
<comment type="subunit">
    <text evidence="5">Part of the 50S ribosomal subunit; part of the 5S rRNA/L5/L18/L25 subcomplex. Contacts the 5S rRNA. Binds to the 5S rRNA independently of L5 and L18.</text>
</comment>
<evidence type="ECO:0000256" key="2">
    <source>
        <dbReference type="ARBA" id="ARBA00022884"/>
    </source>
</evidence>
<dbReference type="EMBL" id="MFJK01000005">
    <property type="protein sequence ID" value="OGG19631.1"/>
    <property type="molecule type" value="Genomic_DNA"/>
</dbReference>
<name>A0A1F6A4M2_9BACT</name>
<dbReference type="Gene3D" id="2.40.240.10">
    <property type="entry name" value="Ribosomal Protein L25, Chain P"/>
    <property type="match status" value="1"/>
</dbReference>
<dbReference type="PANTHER" id="PTHR33284:SF1">
    <property type="entry name" value="RIBOSOMAL PROTEIN L25_GLN-TRNA SYNTHETASE, ANTI-CODON-BINDING DOMAIN-CONTAINING PROTEIN"/>
    <property type="match status" value="1"/>
</dbReference>
<dbReference type="Proteomes" id="UP000177871">
    <property type="component" value="Unassembled WGS sequence"/>
</dbReference>
<accession>A0A1F6A4M2</accession>
<dbReference type="Pfam" id="PF01386">
    <property type="entry name" value="Ribosomal_L25p"/>
    <property type="match status" value="1"/>
</dbReference>
<dbReference type="AlphaFoldDB" id="A0A1F6A4M2"/>
<dbReference type="PANTHER" id="PTHR33284">
    <property type="entry name" value="RIBOSOMAL PROTEIN L25/GLN-TRNA SYNTHETASE, ANTI-CODON-BINDING DOMAIN-CONTAINING PROTEIN"/>
    <property type="match status" value="1"/>
</dbReference>
<dbReference type="InterPro" id="IPR001021">
    <property type="entry name" value="Ribosomal_bL25_long"/>
</dbReference>
<feature type="compositionally biased region" description="Basic and acidic residues" evidence="6">
    <location>
        <begin position="195"/>
        <end position="204"/>
    </location>
</feature>
<dbReference type="InterPro" id="IPR020056">
    <property type="entry name" value="Rbsml_bL25/Gln-tRNA_synth_N"/>
</dbReference>
<evidence type="ECO:0000256" key="4">
    <source>
        <dbReference type="ARBA" id="ARBA00023274"/>
    </source>
</evidence>
<evidence type="ECO:0000313" key="9">
    <source>
        <dbReference type="EMBL" id="OGG19631.1"/>
    </source>
</evidence>
<evidence type="ECO:0000256" key="1">
    <source>
        <dbReference type="ARBA" id="ARBA00022730"/>
    </source>
</evidence>
<dbReference type="GO" id="GO:0003735">
    <property type="term" value="F:structural constituent of ribosome"/>
    <property type="evidence" value="ECO:0007669"/>
    <property type="project" value="InterPro"/>
</dbReference>
<keyword evidence="1 5" id="KW-0699">rRNA-binding</keyword>
<evidence type="ECO:0000313" key="10">
    <source>
        <dbReference type="Proteomes" id="UP000177871"/>
    </source>
</evidence>
<reference evidence="9 10" key="1">
    <citation type="journal article" date="2016" name="Nat. Commun.">
        <title>Thousands of microbial genomes shed light on interconnected biogeochemical processes in an aquifer system.</title>
        <authorList>
            <person name="Anantharaman K."/>
            <person name="Brown C.T."/>
            <person name="Hug L.A."/>
            <person name="Sharon I."/>
            <person name="Castelle C.J."/>
            <person name="Probst A.J."/>
            <person name="Thomas B.C."/>
            <person name="Singh A."/>
            <person name="Wilkins M.J."/>
            <person name="Karaoz U."/>
            <person name="Brodie E.L."/>
            <person name="Williams K.H."/>
            <person name="Hubbard S.S."/>
            <person name="Banfield J.F."/>
        </authorList>
    </citation>
    <scope>NUCLEOTIDE SEQUENCE [LARGE SCALE GENOMIC DNA]</scope>
</reference>